<dbReference type="RefSeq" id="XP_052943492.1">
    <property type="nucleotide sequence ID" value="XM_053090068.1"/>
</dbReference>
<dbReference type="PANTHER" id="PTHR48081:SF26">
    <property type="entry name" value="ALPHA_BETA HYDROLASE FOLD-3 DOMAIN-CONTAINING PROTEIN"/>
    <property type="match status" value="1"/>
</dbReference>
<evidence type="ECO:0000256" key="3">
    <source>
        <dbReference type="SAM" id="Phobius"/>
    </source>
</evidence>
<keyword evidence="6" id="KW-1185">Reference proteome</keyword>
<organism evidence="5 6">
    <name type="scientific">Dioszegia hungarica</name>
    <dbReference type="NCBI Taxonomy" id="4972"/>
    <lineage>
        <taxon>Eukaryota</taxon>
        <taxon>Fungi</taxon>
        <taxon>Dikarya</taxon>
        <taxon>Basidiomycota</taxon>
        <taxon>Agaricomycotina</taxon>
        <taxon>Tremellomycetes</taxon>
        <taxon>Tremellales</taxon>
        <taxon>Bulleribasidiaceae</taxon>
        <taxon>Dioszegia</taxon>
    </lineage>
</organism>
<dbReference type="SUPFAM" id="SSF53474">
    <property type="entry name" value="alpha/beta-Hydrolases"/>
    <property type="match status" value="1"/>
</dbReference>
<feature type="compositionally biased region" description="Basic and acidic residues" evidence="2">
    <location>
        <begin position="618"/>
        <end position="655"/>
    </location>
</feature>
<evidence type="ECO:0000256" key="1">
    <source>
        <dbReference type="ARBA" id="ARBA00022801"/>
    </source>
</evidence>
<keyword evidence="3" id="KW-0472">Membrane</keyword>
<dbReference type="InterPro" id="IPR029058">
    <property type="entry name" value="AB_hydrolase_fold"/>
</dbReference>
<dbReference type="AlphaFoldDB" id="A0AA38H4M3"/>
<dbReference type="EMBL" id="JAKWFO010000008">
    <property type="protein sequence ID" value="KAI9633715.1"/>
    <property type="molecule type" value="Genomic_DNA"/>
</dbReference>
<protein>
    <submittedName>
        <fullName evidence="5">Alpha/Beta hydrolase protein</fullName>
    </submittedName>
</protein>
<sequence length="655" mass="72021">MTYTASIEGQEPMGSSKETEKEVREDLGEMTSEAIIAEALASAPRNALLRHPLLRKPYLIAYVLFALFFYLPYWTLLYLSPANRPRASWTLQRCLRVRWSRALCALVARCEVDYLGRDLNLDLDPLRLSHSHPLDIPPAPPTHLVGHPAETLAELHRTRGAWIPKMVHRSNPDAEAAWGRWNDVGDRQKEYGFEAVKGFWFAGTKERPTSSLPPRQPGDPVGIHFHGGGYLCGTAAETDLTSSIAKALVAHSPIHHILAVDYRLAPTSPWPLPLLDAISSYHYLVHVEGVPEGDIILIGDSAGGHLALALTRWLRDSGAQLGYSGPKGLVLLSPWVDVGFTTAWGEGKYHNASSDLIDDSFGPFATSLLLRALPPSLMHTSEYLSPASLLIPSHPRTFADFPPCYVVHGTAERLSTSIETFWSRLQLSRKADEARKGRPASTPDKHTEGVDCVHDFMIFPWQSEEAAEVYADMDVWLRDLLSDDAGSSGSVTPTDSADAITLSPEILAMSPDLKAGSPRWDPTRSPLLSSHTVAPHPWSKRERRASRQSLKSLRSPSMGPTHPGVGSMMGDMRSEAWGYMNLPSLDLDLISPLVGQVEGGEWDWGAGEGVGENESGEEGARKGTGERGWYDVHEEDGEGGHREGEKVQGESRKER</sequence>
<keyword evidence="3" id="KW-1133">Transmembrane helix</keyword>
<dbReference type="PANTHER" id="PTHR48081">
    <property type="entry name" value="AB HYDROLASE SUPERFAMILY PROTEIN C4A8.06C"/>
    <property type="match status" value="1"/>
</dbReference>
<feature type="region of interest" description="Disordered" evidence="2">
    <location>
        <begin position="604"/>
        <end position="655"/>
    </location>
</feature>
<keyword evidence="3" id="KW-0812">Transmembrane</keyword>
<accession>A0AA38H4M3</accession>
<dbReference type="Pfam" id="PF07859">
    <property type="entry name" value="Abhydrolase_3"/>
    <property type="match status" value="1"/>
</dbReference>
<dbReference type="Proteomes" id="UP001164286">
    <property type="component" value="Unassembled WGS sequence"/>
</dbReference>
<evidence type="ECO:0000259" key="4">
    <source>
        <dbReference type="Pfam" id="PF07859"/>
    </source>
</evidence>
<evidence type="ECO:0000313" key="6">
    <source>
        <dbReference type="Proteomes" id="UP001164286"/>
    </source>
</evidence>
<evidence type="ECO:0000313" key="5">
    <source>
        <dbReference type="EMBL" id="KAI9633715.1"/>
    </source>
</evidence>
<dbReference type="GO" id="GO:0016787">
    <property type="term" value="F:hydrolase activity"/>
    <property type="evidence" value="ECO:0007669"/>
    <property type="project" value="UniProtKB-KW"/>
</dbReference>
<feature type="transmembrane region" description="Helical" evidence="3">
    <location>
        <begin position="59"/>
        <end position="79"/>
    </location>
</feature>
<dbReference type="GeneID" id="77729273"/>
<dbReference type="InterPro" id="IPR013094">
    <property type="entry name" value="AB_hydrolase_3"/>
</dbReference>
<dbReference type="Gene3D" id="3.40.50.1820">
    <property type="entry name" value="alpha/beta hydrolase"/>
    <property type="match status" value="1"/>
</dbReference>
<dbReference type="InterPro" id="IPR050300">
    <property type="entry name" value="GDXG_lipolytic_enzyme"/>
</dbReference>
<evidence type="ECO:0000256" key="2">
    <source>
        <dbReference type="SAM" id="MobiDB-lite"/>
    </source>
</evidence>
<feature type="region of interest" description="Disordered" evidence="2">
    <location>
        <begin position="1"/>
        <end position="24"/>
    </location>
</feature>
<feature type="domain" description="Alpha/beta hydrolase fold-3" evidence="4">
    <location>
        <begin position="223"/>
        <end position="429"/>
    </location>
</feature>
<reference evidence="5" key="1">
    <citation type="journal article" date="2022" name="G3 (Bethesda)">
        <title>High quality genome of the basidiomycete yeast Dioszegia hungarica PDD-24b-2 isolated from cloud water.</title>
        <authorList>
            <person name="Jarrige D."/>
            <person name="Haridas S."/>
            <person name="Bleykasten-Grosshans C."/>
            <person name="Joly M."/>
            <person name="Nadalig T."/>
            <person name="Sancelme M."/>
            <person name="Vuilleumier S."/>
            <person name="Grigoriev I.V."/>
            <person name="Amato P."/>
            <person name="Bringel F."/>
        </authorList>
    </citation>
    <scope>NUCLEOTIDE SEQUENCE</scope>
    <source>
        <strain evidence="5">PDD-24b-2</strain>
    </source>
</reference>
<keyword evidence="1 5" id="KW-0378">Hydrolase</keyword>
<proteinExistence type="predicted"/>
<gene>
    <name evidence="5" type="ORF">MKK02DRAFT_38372</name>
</gene>
<name>A0AA38H4M3_9TREE</name>
<feature type="region of interest" description="Disordered" evidence="2">
    <location>
        <begin position="511"/>
        <end position="569"/>
    </location>
</feature>
<comment type="caution">
    <text evidence="5">The sequence shown here is derived from an EMBL/GenBank/DDBJ whole genome shotgun (WGS) entry which is preliminary data.</text>
</comment>